<feature type="transmembrane region" description="Helical" evidence="2">
    <location>
        <begin position="151"/>
        <end position="169"/>
    </location>
</feature>
<accession>A0A941ENU0</accession>
<reference evidence="3" key="1">
    <citation type="submission" date="2021-04" db="EMBL/GenBank/DDBJ databases">
        <title>Genome based classification of Actinospica acidithermotolerans sp. nov., an actinobacterium isolated from an Indonesian hot spring.</title>
        <authorList>
            <person name="Kusuma A.B."/>
            <person name="Putra K.E."/>
            <person name="Nafisah S."/>
            <person name="Loh J."/>
            <person name="Nouioui I."/>
            <person name="Goodfellow M."/>
        </authorList>
    </citation>
    <scope>NUCLEOTIDE SEQUENCE</scope>
    <source>
        <strain evidence="3">CSCA 57</strain>
    </source>
</reference>
<gene>
    <name evidence="3" type="ORF">KDL01_15410</name>
</gene>
<dbReference type="AlphaFoldDB" id="A0A941ENU0"/>
<evidence type="ECO:0000313" key="4">
    <source>
        <dbReference type="Proteomes" id="UP000675781"/>
    </source>
</evidence>
<name>A0A941ENU0_9ACTN</name>
<proteinExistence type="predicted"/>
<organism evidence="3 4">
    <name type="scientific">Actinospica durhamensis</name>
    <dbReference type="NCBI Taxonomy" id="1508375"/>
    <lineage>
        <taxon>Bacteria</taxon>
        <taxon>Bacillati</taxon>
        <taxon>Actinomycetota</taxon>
        <taxon>Actinomycetes</taxon>
        <taxon>Catenulisporales</taxon>
        <taxon>Actinospicaceae</taxon>
        <taxon>Actinospica</taxon>
    </lineage>
</organism>
<comment type="caution">
    <text evidence="3">The sequence shown here is derived from an EMBL/GenBank/DDBJ whole genome shotgun (WGS) entry which is preliminary data.</text>
</comment>
<dbReference type="Proteomes" id="UP000675781">
    <property type="component" value="Unassembled WGS sequence"/>
</dbReference>
<keyword evidence="2" id="KW-0812">Transmembrane</keyword>
<protein>
    <submittedName>
        <fullName evidence="3">Uncharacterized protein</fullName>
    </submittedName>
</protein>
<evidence type="ECO:0000313" key="3">
    <source>
        <dbReference type="EMBL" id="MBR7834661.1"/>
    </source>
</evidence>
<dbReference type="EMBL" id="JAGSOG010000066">
    <property type="protein sequence ID" value="MBR7834661.1"/>
    <property type="molecule type" value="Genomic_DNA"/>
</dbReference>
<keyword evidence="4" id="KW-1185">Reference proteome</keyword>
<sequence>MLSYGTNGRVPRPQPSHRITVPPNAPVGPARSTRDTRGEITAVLEQVVRDWPRQPAHSECFHTRLLLQDAPYPIPKSCTVTPRQLAGQLLASDRFRALRLGGWLRRPDRPTMRAAVEALSPPPLREDVELLFSALALAAENQRERRRATAILVWLLLSALVSLAVVLVSRG</sequence>
<evidence type="ECO:0000256" key="1">
    <source>
        <dbReference type="SAM" id="MobiDB-lite"/>
    </source>
</evidence>
<feature type="region of interest" description="Disordered" evidence="1">
    <location>
        <begin position="1"/>
        <end position="37"/>
    </location>
</feature>
<evidence type="ECO:0000256" key="2">
    <source>
        <dbReference type="SAM" id="Phobius"/>
    </source>
</evidence>
<dbReference type="RefSeq" id="WP_212529180.1">
    <property type="nucleotide sequence ID" value="NZ_JAGSOG010000066.1"/>
</dbReference>
<keyword evidence="2" id="KW-0472">Membrane</keyword>
<keyword evidence="2" id="KW-1133">Transmembrane helix</keyword>